<organism evidence="3 4">
    <name type="scientific">Pararhizobium polonicum</name>
    <dbReference type="NCBI Taxonomy" id="1612624"/>
    <lineage>
        <taxon>Bacteria</taxon>
        <taxon>Pseudomonadati</taxon>
        <taxon>Pseudomonadota</taxon>
        <taxon>Alphaproteobacteria</taxon>
        <taxon>Hyphomicrobiales</taxon>
        <taxon>Rhizobiaceae</taxon>
        <taxon>Rhizobium/Agrobacterium group</taxon>
        <taxon>Pararhizobium</taxon>
    </lineage>
</organism>
<gene>
    <name evidence="3" type="ORF">ADU59_18065</name>
</gene>
<dbReference type="InterPro" id="IPR001343">
    <property type="entry name" value="Hemolysn_Ca-bd"/>
</dbReference>
<keyword evidence="4" id="KW-1185">Reference proteome</keyword>
<evidence type="ECO:0000256" key="1">
    <source>
        <dbReference type="ARBA" id="ARBA00004613"/>
    </source>
</evidence>
<keyword evidence="2" id="KW-0964">Secreted</keyword>
<proteinExistence type="predicted"/>
<dbReference type="InterPro" id="IPR011049">
    <property type="entry name" value="Serralysin-like_metalloprot_C"/>
</dbReference>
<dbReference type="PANTHER" id="PTHR38340:SF1">
    <property type="entry name" value="S-LAYER PROTEIN"/>
    <property type="match status" value="1"/>
</dbReference>
<dbReference type="GO" id="GO:0005509">
    <property type="term" value="F:calcium ion binding"/>
    <property type="evidence" value="ECO:0007669"/>
    <property type="project" value="InterPro"/>
</dbReference>
<evidence type="ECO:0000256" key="2">
    <source>
        <dbReference type="ARBA" id="ARBA00022525"/>
    </source>
</evidence>
<dbReference type="GO" id="GO:0005576">
    <property type="term" value="C:extracellular region"/>
    <property type="evidence" value="ECO:0007669"/>
    <property type="project" value="UniProtKB-SubCell"/>
</dbReference>
<name>A0A1C7NYL1_9HYPH</name>
<dbReference type="EMBL" id="LGLV01000011">
    <property type="protein sequence ID" value="OBZ94102.1"/>
    <property type="molecule type" value="Genomic_DNA"/>
</dbReference>
<dbReference type="PROSITE" id="PS00330">
    <property type="entry name" value="HEMOLYSIN_CALCIUM"/>
    <property type="match status" value="3"/>
</dbReference>
<evidence type="ECO:0008006" key="5">
    <source>
        <dbReference type="Google" id="ProtNLM"/>
    </source>
</evidence>
<dbReference type="RefSeq" id="WP_068955548.1">
    <property type="nucleotide sequence ID" value="NZ_LGLV01000011.1"/>
</dbReference>
<reference evidence="3 4" key="1">
    <citation type="journal article" date="2016" name="Syst. Appl. Microbiol.">
        <title>Pararhizobium polonicum sp. nov. isolated from tumors on stone fruit rootstocks.</title>
        <authorList>
            <person name="Pulawska J."/>
            <person name="Kuzmanovic N."/>
            <person name="Willems A."/>
            <person name="Pothier J.F."/>
        </authorList>
    </citation>
    <scope>NUCLEOTIDE SEQUENCE [LARGE SCALE GENOMIC DNA]</scope>
    <source>
        <strain evidence="3 4">F5.1</strain>
    </source>
</reference>
<dbReference type="InterPro" id="IPR050557">
    <property type="entry name" value="RTX_toxin/Mannuronan_C5-epim"/>
</dbReference>
<sequence length="940" mass="95558">MPNTPVTWREDFIANLNATGSQSDPVITQLASGYFLVVWTDSDDSSVPGSPAGTDIIGRIFDSQGNAVTDEIRLNTRNTGDSEFNPTVTALSDGGFVIAYDELGSFDDLDIETYSFNPATFVVTSVGSNDLFFDNGAPNPQDPSIASVSSTSVLAAYHTVNADGSDNIIIRTYNPTTNTVGAEITLFAGATGTGEDASGPDVAAMTNGNYVIVYSNNNPSPANDSILFDIRDSTGVAVTSGTVDSGTEFNDPQVTALAGGGFVVAYAISSNAGDIKFRVFDGNGAALTGGGPFNAGVTSLANSQNEPAVIGLADGTFILVWDDDTSGQIVGQRYSVSGQNVFTVSGEFVVDNSGGTSITEIELAAFQDGRFSVTWNDGGDIRVKIMDTRDTVNTTAVYAPNSEQVGTIGNDVFTANGSASKVFGHDGNDIITESGSIKQYFGGNGDDTLIVVSPINDDVHDGGNGNDTIDWSLSGVSGATFDLLNGLASDAVDSETMTGFENIIATNNADKIFGNSNENIITALDGNDTIEGGFSTDTINAGAGNDTIIVRDGQFADNVVGGSGTDRYVFAYTNQRINIDLGAGTLQVFDSVGGTFGPALTVSGVENVTGGSLNDVITGDTASNTLEGRSGNDALSGDAGNDTLVGGNGADALSGGTGSDTASYFDAAAAVTASLVDSTINTGAAAGDTYSSIENLTGSNFNDNLNGTSGVNTIKGGDGNDSIRAFSGNDTLTGENGNDTLNGGNGADILSGGAGSDTASYFDATSAVIASLSDATVNTGQAAGDTYSSIENLTGSIFNDSLYGNNGNNTILGRAGNDVLKGYGGNDTLTGGSGNDTFAFNRALSATTNVDTITDFNVSADTISLDDAIFTAIGAVGVLAASAFRSNTTGLAGDASDRIIYESDTGELYYDSNGTGAGGSVLFAKVSTGLALTNADFLIV</sequence>
<dbReference type="PATRIC" id="fig|1612624.7.peg.5560"/>
<dbReference type="Pfam" id="PF00353">
    <property type="entry name" value="HemolysinCabind"/>
    <property type="match status" value="6"/>
</dbReference>
<comment type="caution">
    <text evidence="3">The sequence shown here is derived from an EMBL/GenBank/DDBJ whole genome shotgun (WGS) entry which is preliminary data.</text>
</comment>
<dbReference type="SUPFAM" id="SSF51120">
    <property type="entry name" value="beta-Roll"/>
    <property type="match status" value="4"/>
</dbReference>
<dbReference type="Proteomes" id="UP000093111">
    <property type="component" value="Unassembled WGS sequence"/>
</dbReference>
<evidence type="ECO:0000313" key="4">
    <source>
        <dbReference type="Proteomes" id="UP000093111"/>
    </source>
</evidence>
<dbReference type="OrthoDB" id="223957at2"/>
<accession>A0A1C7NYL1</accession>
<comment type="subcellular location">
    <subcellularLocation>
        <location evidence="1">Secreted</location>
    </subcellularLocation>
</comment>
<protein>
    <recommendedName>
        <fullName evidence="5">Calcium-binding protein</fullName>
    </recommendedName>
</protein>
<evidence type="ECO:0000313" key="3">
    <source>
        <dbReference type="EMBL" id="OBZ94102.1"/>
    </source>
</evidence>
<dbReference type="PANTHER" id="PTHR38340">
    <property type="entry name" value="S-LAYER PROTEIN"/>
    <property type="match status" value="1"/>
</dbReference>
<dbReference type="Gene3D" id="2.150.10.10">
    <property type="entry name" value="Serralysin-like metalloprotease, C-terminal"/>
    <property type="match status" value="4"/>
</dbReference>
<dbReference type="PRINTS" id="PR00313">
    <property type="entry name" value="CABNDNGRPT"/>
</dbReference>
<dbReference type="STRING" id="1612624.ADU59_18065"/>
<dbReference type="AlphaFoldDB" id="A0A1C7NYL1"/>
<dbReference type="InterPro" id="IPR018511">
    <property type="entry name" value="Hemolysin-typ_Ca-bd_CS"/>
</dbReference>